<dbReference type="PANTHER" id="PTHR43662:SF3">
    <property type="entry name" value="DOMAIN PROTEIN, PUTATIVE (AFU_ORTHOLOGUE AFUA_6G11970)-RELATED"/>
    <property type="match status" value="1"/>
</dbReference>
<dbReference type="AlphaFoldDB" id="A0A917TQM2"/>
<dbReference type="Gene3D" id="2.60.120.260">
    <property type="entry name" value="Galactose-binding domain-like"/>
    <property type="match status" value="1"/>
</dbReference>
<organism evidence="3 4">
    <name type="scientific">Dactylosporangium sucinum</name>
    <dbReference type="NCBI Taxonomy" id="1424081"/>
    <lineage>
        <taxon>Bacteria</taxon>
        <taxon>Bacillati</taxon>
        <taxon>Actinomycetota</taxon>
        <taxon>Actinomycetes</taxon>
        <taxon>Micromonosporales</taxon>
        <taxon>Micromonosporaceae</taxon>
        <taxon>Dactylosporangium</taxon>
    </lineage>
</organism>
<dbReference type="SUPFAM" id="SSF49785">
    <property type="entry name" value="Galactose-binding domain-like"/>
    <property type="match status" value="1"/>
</dbReference>
<name>A0A917TQM2_9ACTN</name>
<dbReference type="GO" id="GO:0030246">
    <property type="term" value="F:carbohydrate binding"/>
    <property type="evidence" value="ECO:0007669"/>
    <property type="project" value="InterPro"/>
</dbReference>
<proteinExistence type="predicted"/>
<evidence type="ECO:0000313" key="3">
    <source>
        <dbReference type="EMBL" id="GGM31848.1"/>
    </source>
</evidence>
<dbReference type="PROSITE" id="PS51175">
    <property type="entry name" value="CBM6"/>
    <property type="match status" value="1"/>
</dbReference>
<dbReference type="InterPro" id="IPR005084">
    <property type="entry name" value="CBM6"/>
</dbReference>
<dbReference type="EMBL" id="BMPI01000015">
    <property type="protein sequence ID" value="GGM31848.1"/>
    <property type="molecule type" value="Genomic_DNA"/>
</dbReference>
<evidence type="ECO:0000259" key="2">
    <source>
        <dbReference type="PROSITE" id="PS51175"/>
    </source>
</evidence>
<feature type="domain" description="CBM6" evidence="2">
    <location>
        <begin position="39"/>
        <end position="167"/>
    </location>
</feature>
<dbReference type="InterPro" id="IPR018535">
    <property type="entry name" value="DUF1996"/>
</dbReference>
<dbReference type="Pfam" id="PF09362">
    <property type="entry name" value="DUF1996"/>
    <property type="match status" value="1"/>
</dbReference>
<dbReference type="PANTHER" id="PTHR43662">
    <property type="match status" value="1"/>
</dbReference>
<dbReference type="SMART" id="SM00606">
    <property type="entry name" value="CBD_IV"/>
    <property type="match status" value="1"/>
</dbReference>
<accession>A0A917TQM2</accession>
<dbReference type="CDD" id="cd04084">
    <property type="entry name" value="CBM6_xylanase-like"/>
    <property type="match status" value="1"/>
</dbReference>
<gene>
    <name evidence="3" type="ORF">GCM10007977_036300</name>
</gene>
<evidence type="ECO:0000313" key="4">
    <source>
        <dbReference type="Proteomes" id="UP000642070"/>
    </source>
</evidence>
<reference evidence="3" key="1">
    <citation type="journal article" date="2014" name="Int. J. Syst. Evol. Microbiol.">
        <title>Complete genome sequence of Corynebacterium casei LMG S-19264T (=DSM 44701T), isolated from a smear-ripened cheese.</title>
        <authorList>
            <consortium name="US DOE Joint Genome Institute (JGI-PGF)"/>
            <person name="Walter F."/>
            <person name="Albersmeier A."/>
            <person name="Kalinowski J."/>
            <person name="Ruckert C."/>
        </authorList>
    </citation>
    <scope>NUCLEOTIDE SEQUENCE</scope>
    <source>
        <strain evidence="3">JCM 19831</strain>
    </source>
</reference>
<dbReference type="Pfam" id="PF03422">
    <property type="entry name" value="CBM_6"/>
    <property type="match status" value="1"/>
</dbReference>
<dbReference type="RefSeq" id="WP_229835357.1">
    <property type="nucleotide sequence ID" value="NZ_BMPI01000015.1"/>
</dbReference>
<reference evidence="3" key="2">
    <citation type="submission" date="2020-09" db="EMBL/GenBank/DDBJ databases">
        <authorList>
            <person name="Sun Q."/>
            <person name="Ohkuma M."/>
        </authorList>
    </citation>
    <scope>NUCLEOTIDE SEQUENCE</scope>
    <source>
        <strain evidence="3">JCM 19831</strain>
    </source>
</reference>
<sequence>MSELRRRRSGLVRIAGIVCIALAAATVATMRLANAATSVTVQAEAFAAQSGAQVEGTVDAGGGQAVGYLANGDWLRYDGVDLGAAGPITVGARVASAVGGGTVELRTGSVTGPVLTQFTIGATGGWQAWTTLSGTVATHPTGSQPVFAVMRSPGGADFVNINWFSFASGGTAQPTGWVDVDPAKWNAQLAAFNALPMDPAPADAVRVPEFNATCTYSHSLKDDPIVFPGLPGASHMHSFLGNRSTSASSTADTLLANAGTSCAPAPDLSAYWVPTLYERGAAVEPKGVVVYYGSRLTDSSKTVPFPQGFRMIAGDAKLQQATPAGSVNQFYCAGPGGEIGRSADGNWPRCAPGATLMFQLVFQDCWDGTHLDSPDHRSHVAYSYTGTCGGAFPVAIPSISFVLAYPTSGSADGFTLSSGMASSFHGDSFLAWDNAAQAKRVKNCVVQKAKCNTAGTF</sequence>
<dbReference type="InterPro" id="IPR006584">
    <property type="entry name" value="Cellulose-bd_IV"/>
</dbReference>
<comment type="caution">
    <text evidence="3">The sequence shown here is derived from an EMBL/GenBank/DDBJ whole genome shotgun (WGS) entry which is preliminary data.</text>
</comment>
<keyword evidence="4" id="KW-1185">Reference proteome</keyword>
<keyword evidence="1" id="KW-0732">Signal</keyword>
<evidence type="ECO:0000256" key="1">
    <source>
        <dbReference type="ARBA" id="ARBA00022729"/>
    </source>
</evidence>
<dbReference type="InterPro" id="IPR008979">
    <property type="entry name" value="Galactose-bd-like_sf"/>
</dbReference>
<protein>
    <recommendedName>
        <fullName evidence="2">CBM6 domain-containing protein</fullName>
    </recommendedName>
</protein>
<dbReference type="Proteomes" id="UP000642070">
    <property type="component" value="Unassembled WGS sequence"/>
</dbReference>